<protein>
    <submittedName>
        <fullName evidence="2">Uncharacterized protein</fullName>
    </submittedName>
</protein>
<dbReference type="OrthoDB" id="7677471at2759"/>
<evidence type="ECO:0000256" key="1">
    <source>
        <dbReference type="SAM" id="MobiDB-lite"/>
    </source>
</evidence>
<feature type="compositionally biased region" description="Basic residues" evidence="1">
    <location>
        <begin position="354"/>
        <end position="374"/>
    </location>
</feature>
<evidence type="ECO:0000313" key="3">
    <source>
        <dbReference type="Proteomes" id="UP000242457"/>
    </source>
</evidence>
<dbReference type="Proteomes" id="UP000242457">
    <property type="component" value="Unassembled WGS sequence"/>
</dbReference>
<name>A0A2A3EJ32_APICC</name>
<proteinExistence type="predicted"/>
<dbReference type="STRING" id="94128.A0A2A3EJ32"/>
<feature type="region of interest" description="Disordered" evidence="1">
    <location>
        <begin position="338"/>
        <end position="374"/>
    </location>
</feature>
<evidence type="ECO:0000313" key="2">
    <source>
        <dbReference type="EMBL" id="PBC31698.1"/>
    </source>
</evidence>
<keyword evidence="3" id="KW-1185">Reference proteome</keyword>
<reference evidence="2 3" key="1">
    <citation type="submission" date="2014-07" db="EMBL/GenBank/DDBJ databases">
        <title>Genomic and transcriptomic analysis on Apis cerana provide comprehensive insights into honey bee biology.</title>
        <authorList>
            <person name="Diao Q."/>
            <person name="Sun L."/>
            <person name="Zheng H."/>
            <person name="Zheng H."/>
            <person name="Xu S."/>
            <person name="Wang S."/>
            <person name="Zeng Z."/>
            <person name="Hu F."/>
            <person name="Su S."/>
            <person name="Wu J."/>
        </authorList>
    </citation>
    <scope>NUCLEOTIDE SEQUENCE [LARGE SCALE GENOMIC DNA]</scope>
    <source>
        <tissue evidence="2">Pupae without intestine</tissue>
    </source>
</reference>
<gene>
    <name evidence="2" type="ORF">APICC_07499</name>
</gene>
<sequence>MVLKQCLLSTIVITIFFGITPAFTWNPDIHRYESYDLEKGPVFYEAYYPDTNEEPRSNYQDKRYFDRGAVLEKSYQIPSERFTYPENNIQLDNYQNNAANAILQNDDRFSLESNTRSLDIQEISKIARRAISRDLENWNTLENFLDRVKDQDSFFRRRIIVPETGYRIEQQIRRIDPLSNSLKQPRGLRRDLYEEIQEESLALPSRIQLDERDSIRKLTTRDLANRDILKPISSIQYNDNKASREQEVIQAIRTSQLNTPLLKDANPSDSKSIIDSYPKENIFAPRPQVINYIFSRKPELTTQNKAQNLSQTKNISEFMPRNYGDNLIQNEVKKAAENKDVKVTSIEISEVPKHKTRHHHREWPKRDYSRHHQS</sequence>
<dbReference type="AlphaFoldDB" id="A0A2A3EJ32"/>
<accession>A0A2A3EJ32</accession>
<dbReference type="EMBL" id="KZ288229">
    <property type="protein sequence ID" value="PBC31698.1"/>
    <property type="molecule type" value="Genomic_DNA"/>
</dbReference>
<organism evidence="2 3">
    <name type="scientific">Apis cerana cerana</name>
    <name type="common">Oriental honeybee</name>
    <dbReference type="NCBI Taxonomy" id="94128"/>
    <lineage>
        <taxon>Eukaryota</taxon>
        <taxon>Metazoa</taxon>
        <taxon>Ecdysozoa</taxon>
        <taxon>Arthropoda</taxon>
        <taxon>Hexapoda</taxon>
        <taxon>Insecta</taxon>
        <taxon>Pterygota</taxon>
        <taxon>Neoptera</taxon>
        <taxon>Endopterygota</taxon>
        <taxon>Hymenoptera</taxon>
        <taxon>Apocrita</taxon>
        <taxon>Aculeata</taxon>
        <taxon>Apoidea</taxon>
        <taxon>Anthophila</taxon>
        <taxon>Apidae</taxon>
        <taxon>Apis</taxon>
    </lineage>
</organism>